<evidence type="ECO:0000256" key="1">
    <source>
        <dbReference type="SAM" id="Phobius"/>
    </source>
</evidence>
<feature type="transmembrane region" description="Helical" evidence="1">
    <location>
        <begin position="403"/>
        <end position="423"/>
    </location>
</feature>
<dbReference type="EMBL" id="JAHBFX010000009">
    <property type="protein sequence ID" value="MBZ6000579.1"/>
    <property type="molecule type" value="Genomic_DNA"/>
</dbReference>
<accession>A0AB35G0A1</accession>
<protein>
    <submittedName>
        <fullName evidence="3">Gluconate:proton symporter</fullName>
    </submittedName>
</protein>
<organism evidence="3 5">
    <name type="scientific">Leuconostoc gelidum subsp. gelidum</name>
    <dbReference type="NCBI Taxonomy" id="1607839"/>
    <lineage>
        <taxon>Bacteria</taxon>
        <taxon>Bacillati</taxon>
        <taxon>Bacillota</taxon>
        <taxon>Bacilli</taxon>
        <taxon>Lactobacillales</taxon>
        <taxon>Lactobacillaceae</taxon>
        <taxon>Leuconostoc</taxon>
        <taxon>Leuconostoc gelidum group</taxon>
    </lineage>
</organism>
<evidence type="ECO:0000313" key="5">
    <source>
        <dbReference type="Proteomes" id="UP000727071"/>
    </source>
</evidence>
<evidence type="ECO:0000313" key="4">
    <source>
        <dbReference type="Proteomes" id="UP000705994"/>
    </source>
</evidence>
<evidence type="ECO:0000313" key="2">
    <source>
        <dbReference type="EMBL" id="MBZ6000579.1"/>
    </source>
</evidence>
<feature type="transmembrane region" description="Helical" evidence="1">
    <location>
        <begin position="285"/>
        <end position="304"/>
    </location>
</feature>
<keyword evidence="1" id="KW-1133">Transmembrane helix</keyword>
<feature type="transmembrane region" description="Helical" evidence="1">
    <location>
        <begin position="29"/>
        <end position="49"/>
    </location>
</feature>
<gene>
    <name evidence="3" type="ORF">KII88_07150</name>
    <name evidence="2" type="ORF">KIJ07_09235</name>
</gene>
<feature type="transmembrane region" description="Helical" evidence="1">
    <location>
        <begin position="100"/>
        <end position="117"/>
    </location>
</feature>
<proteinExistence type="predicted"/>
<evidence type="ECO:0000313" key="3">
    <source>
        <dbReference type="EMBL" id="MBZ6016301.1"/>
    </source>
</evidence>
<feature type="transmembrane region" description="Helical" evidence="1">
    <location>
        <begin position="343"/>
        <end position="364"/>
    </location>
</feature>
<dbReference type="Proteomes" id="UP000705994">
    <property type="component" value="Unassembled WGS sequence"/>
</dbReference>
<dbReference type="AlphaFoldDB" id="A0AB35G0A1"/>
<name>A0AB35G0A1_LEUGE</name>
<reference evidence="3 4" key="1">
    <citation type="submission" date="2021-05" db="EMBL/GenBank/DDBJ databases">
        <title>Pangenome of Leuconostoc gelidum warrants species status for Leuconostoc gelidum subsp. gasicomitatum.</title>
        <authorList>
            <person name="Johansson P."/>
            <person name="Sade E."/>
            <person name="Hultman J."/>
            <person name="Auvinen P."/>
            <person name="Bjorkroth J."/>
        </authorList>
    </citation>
    <scope>NUCLEOTIDE SEQUENCE</scope>
    <source>
        <strain evidence="2 4">AMKR21</strain>
        <strain evidence="3">C220d</strain>
    </source>
</reference>
<dbReference type="GeneID" id="61038019"/>
<feature type="transmembrane region" description="Helical" evidence="1">
    <location>
        <begin position="147"/>
        <end position="167"/>
    </location>
</feature>
<keyword evidence="1" id="KW-0472">Membrane</keyword>
<dbReference type="Proteomes" id="UP000727071">
    <property type="component" value="Unassembled WGS sequence"/>
</dbReference>
<feature type="transmembrane region" description="Helical" evidence="1">
    <location>
        <begin position="316"/>
        <end position="336"/>
    </location>
</feature>
<sequence>MTNIIISILLLLTFVGFIYYIVKGGNLVIGFFIMALLWSVIGLVPFNVVIQDVIAKPALNYGPTIIYIVFGSWFGRVLVDSGIAGSISAQTEKVGRKAPILAAILVVLVTALIFSSAYGVGSVIAIGVILIPILLSIGVPKKVAIPAFTMAIGAPMYINVVLFNQIKAFFPSVSFSGKYLIFGLAAMSVQLIGVIIFILVNSKSIKNGKIETIATNSQVEFKKTHPITFIVPVIPVALNMFFHWDAIPALLLATIIALLLTGQMKSYTGLVAFINKTVSQAINDISGLIIFLMALVMFAGAATVNVPHFKGIIEVILPHSPLVLAIAVGILAPLALFRGPLHVWGAGAATAAVLAATGTFPPIFLLPLLYTASIMAVSIDLTQSWNTWALTYSKLETKEYLKMGIPVMWLVSIVNELLVFAFFGH</sequence>
<keyword evidence="1" id="KW-0812">Transmembrane</keyword>
<feature type="transmembrane region" description="Helical" evidence="1">
    <location>
        <begin position="61"/>
        <end position="79"/>
    </location>
</feature>
<feature type="transmembrane region" description="Helical" evidence="1">
    <location>
        <begin position="250"/>
        <end position="273"/>
    </location>
</feature>
<feature type="transmembrane region" description="Helical" evidence="1">
    <location>
        <begin position="179"/>
        <end position="200"/>
    </location>
</feature>
<comment type="caution">
    <text evidence="3">The sequence shown here is derived from an EMBL/GenBank/DDBJ whole genome shotgun (WGS) entry which is preliminary data.</text>
</comment>
<dbReference type="EMBL" id="JAHBFV010000021">
    <property type="protein sequence ID" value="MBZ6016301.1"/>
    <property type="molecule type" value="Genomic_DNA"/>
</dbReference>
<dbReference type="RefSeq" id="WP_010016509.1">
    <property type="nucleotide sequence ID" value="NZ_BPKU01000001.1"/>
</dbReference>
<feature type="transmembrane region" description="Helical" evidence="1">
    <location>
        <begin position="6"/>
        <end position="22"/>
    </location>
</feature>
<keyword evidence="4" id="KW-1185">Reference proteome</keyword>